<dbReference type="EMBL" id="FSRC01000001">
    <property type="protein sequence ID" value="SIN78867.1"/>
    <property type="molecule type" value="Genomic_DNA"/>
</dbReference>
<organism evidence="2 3">
    <name type="scientific">Algoriphagus halophilus</name>
    <dbReference type="NCBI Taxonomy" id="226505"/>
    <lineage>
        <taxon>Bacteria</taxon>
        <taxon>Pseudomonadati</taxon>
        <taxon>Bacteroidota</taxon>
        <taxon>Cytophagia</taxon>
        <taxon>Cytophagales</taxon>
        <taxon>Cyclobacteriaceae</taxon>
        <taxon>Algoriphagus</taxon>
    </lineage>
</organism>
<gene>
    <name evidence="2" type="ORF">SAMN05444394_1798</name>
</gene>
<dbReference type="AlphaFoldDB" id="A0A1N6E7H0"/>
<protein>
    <recommendedName>
        <fullName evidence="4">DUF3078 domain-containing protein</fullName>
    </recommendedName>
</protein>
<keyword evidence="3" id="KW-1185">Reference proteome</keyword>
<accession>A0A1N6E7H0</accession>
<keyword evidence="1" id="KW-0732">Signal</keyword>
<dbReference type="RefSeq" id="WP_074224493.1">
    <property type="nucleotide sequence ID" value="NZ_FSRC01000001.1"/>
</dbReference>
<dbReference type="OrthoDB" id="1495718at2"/>
<sequence length="297" mass="33910">MKRISTLFLLLFLAGNLIAQTEAELIPADTSYWLKEISGGLNLNQGSFSSNWQGGGVNSIAVGTYLNGRANYAKDKWTWDNTMDFAYGIVKNKDEDGRKSTDRIYLDSKIGYKINDKWNYFFAVNFLSQFAPGYDFGEDEKTLISKFLNPGYLTTSLGFEYKPNDEFSLRISPLAPRWTFVTDTELYTNVENNYGVEVGKKVRTEWLAFNLLADWNKKLSENLTLKMRYQMFANYETLAFDTIDHRLDLGLEAKVSNLINVSLTSLSIYDIDQDDKIQFSQGLALGISFKRGNFPEE</sequence>
<dbReference type="InterPro" id="IPR021428">
    <property type="entry name" value="DUF3078"/>
</dbReference>
<dbReference type="Proteomes" id="UP000185221">
    <property type="component" value="Unassembled WGS sequence"/>
</dbReference>
<evidence type="ECO:0000313" key="3">
    <source>
        <dbReference type="Proteomes" id="UP000185221"/>
    </source>
</evidence>
<feature type="chain" id="PRO_5013269405" description="DUF3078 domain-containing protein" evidence="1">
    <location>
        <begin position="20"/>
        <end position="297"/>
    </location>
</feature>
<feature type="signal peptide" evidence="1">
    <location>
        <begin position="1"/>
        <end position="19"/>
    </location>
</feature>
<name>A0A1N6E7H0_9BACT</name>
<evidence type="ECO:0000256" key="1">
    <source>
        <dbReference type="SAM" id="SignalP"/>
    </source>
</evidence>
<evidence type="ECO:0008006" key="4">
    <source>
        <dbReference type="Google" id="ProtNLM"/>
    </source>
</evidence>
<reference evidence="3" key="1">
    <citation type="submission" date="2016-11" db="EMBL/GenBank/DDBJ databases">
        <authorList>
            <person name="Varghese N."/>
            <person name="Submissions S."/>
        </authorList>
    </citation>
    <scope>NUCLEOTIDE SEQUENCE [LARGE SCALE GENOMIC DNA]</scope>
    <source>
        <strain evidence="3">DSM 15292</strain>
    </source>
</reference>
<proteinExistence type="predicted"/>
<evidence type="ECO:0000313" key="2">
    <source>
        <dbReference type="EMBL" id="SIN78867.1"/>
    </source>
</evidence>
<dbReference type="Pfam" id="PF11276">
    <property type="entry name" value="DUF3078"/>
    <property type="match status" value="1"/>
</dbReference>
<dbReference type="STRING" id="226505.SAMN05444394_1798"/>